<evidence type="ECO:0000313" key="1">
    <source>
        <dbReference type="EMBL" id="ETV95546.1"/>
    </source>
</evidence>
<dbReference type="GeneID" id="20088040"/>
<dbReference type="AlphaFoldDB" id="A0A024TPI6"/>
<name>A0A024TPI6_9STRA</name>
<gene>
    <name evidence="1" type="ORF">H310_10990</name>
</gene>
<reference evidence="1" key="1">
    <citation type="submission" date="2013-12" db="EMBL/GenBank/DDBJ databases">
        <title>The Genome Sequence of Aphanomyces invadans NJM9701.</title>
        <authorList>
            <consortium name="The Broad Institute Genomics Platform"/>
            <person name="Russ C."/>
            <person name="Tyler B."/>
            <person name="van West P."/>
            <person name="Dieguez-Uribeondo J."/>
            <person name="Young S.K."/>
            <person name="Zeng Q."/>
            <person name="Gargeya S."/>
            <person name="Fitzgerald M."/>
            <person name="Abouelleil A."/>
            <person name="Alvarado L."/>
            <person name="Chapman S.B."/>
            <person name="Gainer-Dewar J."/>
            <person name="Goldberg J."/>
            <person name="Griggs A."/>
            <person name="Gujja S."/>
            <person name="Hansen M."/>
            <person name="Howarth C."/>
            <person name="Imamovic A."/>
            <person name="Ireland A."/>
            <person name="Larimer J."/>
            <person name="McCowan C."/>
            <person name="Murphy C."/>
            <person name="Pearson M."/>
            <person name="Poon T.W."/>
            <person name="Priest M."/>
            <person name="Roberts A."/>
            <person name="Saif S."/>
            <person name="Shea T."/>
            <person name="Sykes S."/>
            <person name="Wortman J."/>
            <person name="Nusbaum C."/>
            <person name="Birren B."/>
        </authorList>
    </citation>
    <scope>NUCLEOTIDE SEQUENCE [LARGE SCALE GENOMIC DNA]</scope>
    <source>
        <strain evidence="1">NJM9701</strain>
    </source>
</reference>
<dbReference type="OrthoDB" id="59970at2759"/>
<sequence length="164" mass="18064">MTTAVATCGDVTGQGEVALRTRESWMRTYPGIPIYVHDVWLDVVVRRGMQKWRVVTVSTSSTQTCFVLVGILSLQALTARAPLSRREGDANSNDLDYNSSTWMAVHCLADLSPFDMREVALLRSQLAQMTGPSPPPPPRNLVLAMTTQSPPSISYYTMQDCLAV</sequence>
<dbReference type="RefSeq" id="XP_008875739.1">
    <property type="nucleotide sequence ID" value="XM_008877517.1"/>
</dbReference>
<accession>A0A024TPI6</accession>
<proteinExistence type="predicted"/>
<dbReference type="VEuPathDB" id="FungiDB:H310_10990"/>
<organism evidence="1">
    <name type="scientific">Aphanomyces invadans</name>
    <dbReference type="NCBI Taxonomy" id="157072"/>
    <lineage>
        <taxon>Eukaryota</taxon>
        <taxon>Sar</taxon>
        <taxon>Stramenopiles</taxon>
        <taxon>Oomycota</taxon>
        <taxon>Saprolegniomycetes</taxon>
        <taxon>Saprolegniales</taxon>
        <taxon>Verrucalvaceae</taxon>
        <taxon>Aphanomyces</taxon>
    </lineage>
</organism>
<dbReference type="EMBL" id="KI913980">
    <property type="protein sequence ID" value="ETV95546.1"/>
    <property type="molecule type" value="Genomic_DNA"/>
</dbReference>
<protein>
    <submittedName>
        <fullName evidence="1">Uncharacterized protein</fullName>
    </submittedName>
</protein>